<reference evidence="4 5" key="1">
    <citation type="submission" date="2018-05" db="EMBL/GenBank/DDBJ databases">
        <title>Pararhodobacter marina sp. nov., isolated from deep-sea water of the Indian Ocean.</title>
        <authorList>
            <person name="Lai Q.Sr."/>
            <person name="Liu X."/>
            <person name="Shao Z."/>
        </authorList>
    </citation>
    <scope>NUCLEOTIDE SEQUENCE [LARGE SCALE GENOMIC DNA]</scope>
    <source>
        <strain evidence="4 5">CIC4N-9</strain>
    </source>
</reference>
<dbReference type="OrthoDB" id="9807502at2"/>
<dbReference type="EC" id="3.5.3.6" evidence="2"/>
<dbReference type="PANTHER" id="PTHR47271">
    <property type="entry name" value="ARGININE DEIMINASE"/>
    <property type="match status" value="1"/>
</dbReference>
<dbReference type="GeneID" id="94364371"/>
<keyword evidence="4" id="KW-0808">Transferase</keyword>
<sequence length="292" mass="31055">MPFGAEDRSKPLARVMMRAPGPAMAAADPAEWHYGPGFDPRRAEAQHADLAGIVAASGAKIHWIPSQDDAMSDAVFVQDPSFVTAKGAVVLNMGKVLRRGEPDLHVAAYEALGVPVLGRLTGDATVESGDCVWIDATTLAIGRGARSNQAGIDAVRAILEPHGYSVVAYDLPYWTGPEACLHLMSLISPLAPKMALIHAPLLPYAMWADLKARGWTLLHAPEDEFLASGGLSLNVLMLKPQDVVMVDGFPKTRALMEEAGCRVQVFEGDALCIACEGGPTCLTRPVLRADPA</sequence>
<comment type="pathway">
    <text evidence="1">Amino-acid degradation; L-arginine degradation via ADI pathway; carbamoyl phosphate from L-arginine: step 1/2.</text>
</comment>
<dbReference type="GO" id="GO:0019546">
    <property type="term" value="P:L-arginine deiminase pathway"/>
    <property type="evidence" value="ECO:0007669"/>
    <property type="project" value="TreeGrafter"/>
</dbReference>
<evidence type="ECO:0000256" key="3">
    <source>
        <dbReference type="ARBA" id="ARBA00049429"/>
    </source>
</evidence>
<dbReference type="RefSeq" id="WP_109532335.1">
    <property type="nucleotide sequence ID" value="NZ_CAXPUO010000025.1"/>
</dbReference>
<dbReference type="Gene3D" id="3.75.10.10">
    <property type="entry name" value="L-arginine/glycine Amidinotransferase, Chain A"/>
    <property type="match status" value="1"/>
</dbReference>
<dbReference type="PANTHER" id="PTHR47271:SF2">
    <property type="entry name" value="ARGININE DEIMINASE"/>
    <property type="match status" value="1"/>
</dbReference>
<dbReference type="GO" id="GO:0016740">
    <property type="term" value="F:transferase activity"/>
    <property type="evidence" value="ECO:0007669"/>
    <property type="project" value="UniProtKB-KW"/>
</dbReference>
<dbReference type="SUPFAM" id="SSF55909">
    <property type="entry name" value="Pentein"/>
    <property type="match status" value="1"/>
</dbReference>
<comment type="catalytic activity">
    <reaction evidence="3">
        <text>L-arginine + H2O = L-citrulline + NH4(+)</text>
        <dbReference type="Rhea" id="RHEA:19597"/>
        <dbReference type="ChEBI" id="CHEBI:15377"/>
        <dbReference type="ChEBI" id="CHEBI:28938"/>
        <dbReference type="ChEBI" id="CHEBI:32682"/>
        <dbReference type="ChEBI" id="CHEBI:57743"/>
        <dbReference type="EC" id="3.5.3.6"/>
    </reaction>
</comment>
<keyword evidence="5" id="KW-1185">Reference proteome</keyword>
<evidence type="ECO:0000313" key="5">
    <source>
        <dbReference type="Proteomes" id="UP000244940"/>
    </source>
</evidence>
<accession>A0A2U2CE58</accession>
<dbReference type="EMBL" id="QEYD01000003">
    <property type="protein sequence ID" value="PWE30188.1"/>
    <property type="molecule type" value="Genomic_DNA"/>
</dbReference>
<evidence type="ECO:0000313" key="4">
    <source>
        <dbReference type="EMBL" id="PWE30188.1"/>
    </source>
</evidence>
<evidence type="ECO:0000256" key="2">
    <source>
        <dbReference type="ARBA" id="ARBA00012171"/>
    </source>
</evidence>
<proteinExistence type="predicted"/>
<protein>
    <recommendedName>
        <fullName evidence="2">arginine deiminase</fullName>
        <ecNumber evidence="2">3.5.3.6</ecNumber>
    </recommendedName>
</protein>
<organism evidence="4 5">
    <name type="scientific">Pararhodobacter marinus</name>
    <dbReference type="NCBI Taxonomy" id="2184063"/>
    <lineage>
        <taxon>Bacteria</taxon>
        <taxon>Pseudomonadati</taxon>
        <taxon>Pseudomonadota</taxon>
        <taxon>Alphaproteobacteria</taxon>
        <taxon>Rhodobacterales</taxon>
        <taxon>Paracoccaceae</taxon>
        <taxon>Pararhodobacter</taxon>
    </lineage>
</organism>
<gene>
    <name evidence="4" type="ORF">C4N9_05685</name>
</gene>
<comment type="caution">
    <text evidence="4">The sequence shown here is derived from an EMBL/GenBank/DDBJ whole genome shotgun (WGS) entry which is preliminary data.</text>
</comment>
<name>A0A2U2CE58_9RHOB</name>
<dbReference type="Pfam" id="PF02274">
    <property type="entry name" value="ADI"/>
    <property type="match status" value="1"/>
</dbReference>
<dbReference type="AlphaFoldDB" id="A0A2U2CE58"/>
<dbReference type="GO" id="GO:0016990">
    <property type="term" value="F:arginine deiminase activity"/>
    <property type="evidence" value="ECO:0007669"/>
    <property type="project" value="UniProtKB-EC"/>
</dbReference>
<evidence type="ECO:0000256" key="1">
    <source>
        <dbReference type="ARBA" id="ARBA00005213"/>
    </source>
</evidence>
<dbReference type="Proteomes" id="UP000244940">
    <property type="component" value="Unassembled WGS sequence"/>
</dbReference>